<evidence type="ECO:0000256" key="6">
    <source>
        <dbReference type="ARBA" id="ARBA00022833"/>
    </source>
</evidence>
<reference evidence="9 10" key="1">
    <citation type="journal article" date="2018" name="Microbiome">
        <title>Fine metagenomic profile of the Mediterranean stratified and mixed water columns revealed by assembly and recruitment.</title>
        <authorList>
            <person name="Haro-Moreno J.M."/>
            <person name="Lopez-Perez M."/>
            <person name="De La Torre J.R."/>
            <person name="Picazo A."/>
            <person name="Camacho A."/>
            <person name="Rodriguez-Valera F."/>
        </authorList>
    </citation>
    <scope>NUCLEOTIDE SEQUENCE [LARGE SCALE GENOMIC DNA]</scope>
    <source>
        <strain evidence="9">MED-G57</strain>
    </source>
</reference>
<dbReference type="InterPro" id="IPR009045">
    <property type="entry name" value="Zn_M74/Hedgehog-like"/>
</dbReference>
<gene>
    <name evidence="9" type="ORF">DBW71_06010</name>
</gene>
<dbReference type="Gene3D" id="3.30.1380.10">
    <property type="match status" value="1"/>
</dbReference>
<evidence type="ECO:0000256" key="2">
    <source>
        <dbReference type="ARBA" id="ARBA00022723"/>
    </source>
</evidence>
<evidence type="ECO:0000256" key="5">
    <source>
        <dbReference type="ARBA" id="ARBA00022801"/>
    </source>
</evidence>
<dbReference type="GO" id="GO:0006508">
    <property type="term" value="P:proteolysis"/>
    <property type="evidence" value="ECO:0007669"/>
    <property type="project" value="UniProtKB-KW"/>
</dbReference>
<dbReference type="NCBIfam" id="NF006947">
    <property type="entry name" value="PRK09429.1"/>
    <property type="match status" value="1"/>
</dbReference>
<dbReference type="Proteomes" id="UP000253570">
    <property type="component" value="Unassembled WGS sequence"/>
</dbReference>
<keyword evidence="4" id="KW-0574">Periplasm</keyword>
<dbReference type="PIRSF" id="PIRSF018455">
    <property type="entry name" value="MepA"/>
    <property type="match status" value="1"/>
</dbReference>
<keyword evidence="5" id="KW-0378">Hydrolase</keyword>
<dbReference type="GO" id="GO:0004252">
    <property type="term" value="F:serine-type endopeptidase activity"/>
    <property type="evidence" value="ECO:0007669"/>
    <property type="project" value="InterPro"/>
</dbReference>
<feature type="disulfide bond" evidence="8">
    <location>
        <begin position="229"/>
        <end position="236"/>
    </location>
</feature>
<feature type="disulfide bond" evidence="8">
    <location>
        <begin position="198"/>
        <end position="248"/>
    </location>
</feature>
<dbReference type="SUPFAM" id="SSF55166">
    <property type="entry name" value="Hedgehog/DD-peptidase"/>
    <property type="match status" value="1"/>
</dbReference>
<evidence type="ECO:0000256" key="7">
    <source>
        <dbReference type="ARBA" id="ARBA00023049"/>
    </source>
</evidence>
<evidence type="ECO:0000256" key="3">
    <source>
        <dbReference type="ARBA" id="ARBA00022729"/>
    </source>
</evidence>
<dbReference type="GO" id="GO:0030288">
    <property type="term" value="C:outer membrane-bounded periplasmic space"/>
    <property type="evidence" value="ECO:0007669"/>
    <property type="project" value="InterPro"/>
</dbReference>
<organism evidence="9 10">
    <name type="scientific">PS1 clade bacterium</name>
    <dbReference type="NCBI Taxonomy" id="2175152"/>
    <lineage>
        <taxon>Bacteria</taxon>
        <taxon>Pseudomonadati</taxon>
        <taxon>Pseudomonadota</taxon>
        <taxon>Alphaproteobacteria</taxon>
        <taxon>PS1 clade</taxon>
    </lineage>
</organism>
<keyword evidence="2" id="KW-0479">Metal-binding</keyword>
<protein>
    <submittedName>
        <fullName evidence="9">Penicillin-insensitive murein endopeptidase</fullName>
    </submittedName>
</protein>
<feature type="disulfide bond" evidence="8">
    <location>
        <begin position="54"/>
        <end position="282"/>
    </location>
</feature>
<dbReference type="InterPro" id="IPR005073">
    <property type="entry name" value="Peptidase_M74"/>
</dbReference>
<comment type="caution">
    <text evidence="9">The sequence shown here is derived from an EMBL/GenBank/DDBJ whole genome shotgun (WGS) entry which is preliminary data.</text>
</comment>
<dbReference type="AlphaFoldDB" id="A0A368DLF1"/>
<keyword evidence="1" id="KW-0645">Protease</keyword>
<name>A0A368DLF1_9PROT</name>
<accession>A0A368DLF1</accession>
<dbReference type="GO" id="GO:0008237">
    <property type="term" value="F:metallopeptidase activity"/>
    <property type="evidence" value="ECO:0007669"/>
    <property type="project" value="UniProtKB-KW"/>
</dbReference>
<evidence type="ECO:0000313" key="9">
    <source>
        <dbReference type="EMBL" id="RCL72025.1"/>
    </source>
</evidence>
<dbReference type="GO" id="GO:0046872">
    <property type="term" value="F:metal ion binding"/>
    <property type="evidence" value="ECO:0007669"/>
    <property type="project" value="UniProtKB-KW"/>
</dbReference>
<evidence type="ECO:0000256" key="1">
    <source>
        <dbReference type="ARBA" id="ARBA00022670"/>
    </source>
</evidence>
<evidence type="ECO:0000313" key="10">
    <source>
        <dbReference type="Proteomes" id="UP000253570"/>
    </source>
</evidence>
<keyword evidence="8" id="KW-1015">Disulfide bond</keyword>
<sequence>MNKKILIFIIFFLLFSFFKSHIAIASEYASEVFSKIRTESLDAPESFGSYSKGCLSGGRYLPSHKFHYDALKPSRNRFWGHPNLINIIEDTSQKVYSAYGNGLLIGDLAMPRGGPMPYGHKSHQNGLDVDVYYQKKPNYELQRFELETYQPKSMLSKDQTSIQNNLWSEYHYQLLKIFADDERVTRIFVNPVIKKNLCTQAIEKNESSWLKKIRPWGGHYKHFHVRLECPEDSKACKNQPPVQNSDGCGAELDTWLKKEKIYESNSTKIKKWILLSDLPKSCNRLIE</sequence>
<keyword evidence="6" id="KW-0862">Zinc</keyword>
<proteinExistence type="predicted"/>
<dbReference type="Pfam" id="PF03411">
    <property type="entry name" value="Peptidase_M74"/>
    <property type="match status" value="1"/>
</dbReference>
<evidence type="ECO:0000256" key="8">
    <source>
        <dbReference type="PIRSR" id="PIRSR018455-2"/>
    </source>
</evidence>
<keyword evidence="7" id="KW-0482">Metalloprotease</keyword>
<dbReference type="EMBL" id="QOQD01000018">
    <property type="protein sequence ID" value="RCL72025.1"/>
    <property type="molecule type" value="Genomic_DNA"/>
</dbReference>
<evidence type="ECO:0000256" key="4">
    <source>
        <dbReference type="ARBA" id="ARBA00022764"/>
    </source>
</evidence>
<keyword evidence="3" id="KW-0732">Signal</keyword>